<evidence type="ECO:0000313" key="2">
    <source>
        <dbReference type="Proteomes" id="UP001066276"/>
    </source>
</evidence>
<gene>
    <name evidence="1" type="ORF">NDU88_003922</name>
</gene>
<dbReference type="Proteomes" id="UP001066276">
    <property type="component" value="Chromosome 1_1"/>
</dbReference>
<sequence length="74" mass="8305">SVSLPGSLVKNQLADLLKSGFKKSNQVINVSSGYFQQFLFSRFFSQIVATIQFISFLHMPKYCPGNSLSKQKDI</sequence>
<comment type="caution">
    <text evidence="1">The sequence shown here is derived from an EMBL/GenBank/DDBJ whole genome shotgun (WGS) entry which is preliminary data.</text>
</comment>
<feature type="non-terminal residue" evidence="1">
    <location>
        <position position="74"/>
    </location>
</feature>
<keyword evidence="2" id="KW-1185">Reference proteome</keyword>
<reference evidence="1" key="1">
    <citation type="journal article" date="2022" name="bioRxiv">
        <title>Sequencing and chromosome-scale assembly of the giantPleurodeles waltlgenome.</title>
        <authorList>
            <person name="Brown T."/>
            <person name="Elewa A."/>
            <person name="Iarovenko S."/>
            <person name="Subramanian E."/>
            <person name="Araus A.J."/>
            <person name="Petzold A."/>
            <person name="Susuki M."/>
            <person name="Suzuki K.-i.T."/>
            <person name="Hayashi T."/>
            <person name="Toyoda A."/>
            <person name="Oliveira C."/>
            <person name="Osipova E."/>
            <person name="Leigh N.D."/>
            <person name="Simon A."/>
            <person name="Yun M.H."/>
        </authorList>
    </citation>
    <scope>NUCLEOTIDE SEQUENCE</scope>
    <source>
        <strain evidence="1">20211129_DDA</strain>
        <tissue evidence="1">Liver</tissue>
    </source>
</reference>
<dbReference type="AlphaFoldDB" id="A0AAV7WQH4"/>
<evidence type="ECO:0000313" key="1">
    <source>
        <dbReference type="EMBL" id="KAJ1216319.1"/>
    </source>
</evidence>
<feature type="non-terminal residue" evidence="1">
    <location>
        <position position="1"/>
    </location>
</feature>
<proteinExistence type="predicted"/>
<protein>
    <submittedName>
        <fullName evidence="1">Uncharacterized protein</fullName>
    </submittedName>
</protein>
<accession>A0AAV7WQH4</accession>
<dbReference type="EMBL" id="JANPWB010000001">
    <property type="protein sequence ID" value="KAJ1216319.1"/>
    <property type="molecule type" value="Genomic_DNA"/>
</dbReference>
<name>A0AAV7WQH4_PLEWA</name>
<organism evidence="1 2">
    <name type="scientific">Pleurodeles waltl</name>
    <name type="common">Iberian ribbed newt</name>
    <dbReference type="NCBI Taxonomy" id="8319"/>
    <lineage>
        <taxon>Eukaryota</taxon>
        <taxon>Metazoa</taxon>
        <taxon>Chordata</taxon>
        <taxon>Craniata</taxon>
        <taxon>Vertebrata</taxon>
        <taxon>Euteleostomi</taxon>
        <taxon>Amphibia</taxon>
        <taxon>Batrachia</taxon>
        <taxon>Caudata</taxon>
        <taxon>Salamandroidea</taxon>
        <taxon>Salamandridae</taxon>
        <taxon>Pleurodelinae</taxon>
        <taxon>Pleurodeles</taxon>
    </lineage>
</organism>